<comment type="similarity">
    <text evidence="1">Belongs to the peptidase A1 family.</text>
</comment>
<evidence type="ECO:0000256" key="2">
    <source>
        <dbReference type="ARBA" id="ARBA00022670"/>
    </source>
</evidence>
<dbReference type="PANTHER" id="PTHR47967:SF123">
    <property type="entry name" value="ASPARTIC PROTEINASE NEPENTHESIN-1-LIKE"/>
    <property type="match status" value="1"/>
</dbReference>
<evidence type="ECO:0000256" key="1">
    <source>
        <dbReference type="ARBA" id="ARBA00007447"/>
    </source>
</evidence>
<feature type="domain" description="Peptidase A1" evidence="4">
    <location>
        <begin position="8"/>
        <end position="321"/>
    </location>
</feature>
<organism evidence="5 6">
    <name type="scientific">Citrus sinensis</name>
    <name type="common">Sweet orange</name>
    <name type="synonym">Citrus aurantium var. sinensis</name>
    <dbReference type="NCBI Taxonomy" id="2711"/>
    <lineage>
        <taxon>Eukaryota</taxon>
        <taxon>Viridiplantae</taxon>
        <taxon>Streptophyta</taxon>
        <taxon>Embryophyta</taxon>
        <taxon>Tracheophyta</taxon>
        <taxon>Spermatophyta</taxon>
        <taxon>Magnoliopsida</taxon>
        <taxon>eudicotyledons</taxon>
        <taxon>Gunneridae</taxon>
        <taxon>Pentapetalae</taxon>
        <taxon>rosids</taxon>
        <taxon>malvids</taxon>
        <taxon>Sapindales</taxon>
        <taxon>Rutaceae</taxon>
        <taxon>Aurantioideae</taxon>
        <taxon>Citrus</taxon>
    </lineage>
</organism>
<keyword evidence="6" id="KW-1185">Reference proteome</keyword>
<sequence length="321" mass="36458">MFTLNHTYMLKLGIGDPVKSLWFLLDTVAGLTWTQCQPCKSCYEQNDPIYNSRSFKSYKKLPCYDASCKSPFHCFEGDCFYGITYGDVYETKEVDSLDTSTLLPPDEPSPVSVQNIRFGCSLESKDFVSIQKKIIAGIMGLNWDSTSFMVQLGRLVPDRFSCCLVQPDKSFHSRLEFGDQIIAGKSLNLPPNSFTIKLNGQRGCINDCGSVLTVIECEVYAVLTAEFIDYFSQHDIEKLFTCRKCGVTCFNLPARFNSFPSMTYHFQGADLVVEPENVFIFNHQDSFFFFFGPAFTPRKGKTILGARHQHNTQFVYDLDTF</sequence>
<dbReference type="PROSITE" id="PS51767">
    <property type="entry name" value="PEPTIDASE_A1"/>
    <property type="match status" value="1"/>
</dbReference>
<dbReference type="SUPFAM" id="SSF50630">
    <property type="entry name" value="Acid proteases"/>
    <property type="match status" value="1"/>
</dbReference>
<dbReference type="EMBL" id="KK784884">
    <property type="protein sequence ID" value="KDO74085.1"/>
    <property type="molecule type" value="Genomic_DNA"/>
</dbReference>
<gene>
    <name evidence="5" type="ORF">CISIN_1g046254mg</name>
</gene>
<accession>A0A067G669</accession>
<dbReference type="AlphaFoldDB" id="A0A067G669"/>
<proteinExistence type="inferred from homology"/>
<dbReference type="GO" id="GO:0005576">
    <property type="term" value="C:extracellular region"/>
    <property type="evidence" value="ECO:0000318"/>
    <property type="project" value="GO_Central"/>
</dbReference>
<dbReference type="InterPro" id="IPR051708">
    <property type="entry name" value="Plant_Aspart_Prot_A1"/>
</dbReference>
<dbReference type="PANTHER" id="PTHR47967">
    <property type="entry name" value="OS07G0603500 PROTEIN-RELATED"/>
    <property type="match status" value="1"/>
</dbReference>
<dbReference type="Pfam" id="PF14541">
    <property type="entry name" value="TAXi_C"/>
    <property type="match status" value="1"/>
</dbReference>
<dbReference type="InterPro" id="IPR033121">
    <property type="entry name" value="PEPTIDASE_A1"/>
</dbReference>
<keyword evidence="3" id="KW-0378">Hydrolase</keyword>
<reference evidence="5 6" key="1">
    <citation type="submission" date="2014-04" db="EMBL/GenBank/DDBJ databases">
        <authorList>
            <consortium name="International Citrus Genome Consortium"/>
            <person name="Gmitter F."/>
            <person name="Chen C."/>
            <person name="Farmerie W."/>
            <person name="Harkins T."/>
            <person name="Desany B."/>
            <person name="Mohiuddin M."/>
            <person name="Kodira C."/>
            <person name="Borodovsky M."/>
            <person name="Lomsadze A."/>
            <person name="Burns P."/>
            <person name="Jenkins J."/>
            <person name="Prochnik S."/>
            <person name="Shu S."/>
            <person name="Chapman J."/>
            <person name="Pitluck S."/>
            <person name="Schmutz J."/>
            <person name="Rokhsar D."/>
        </authorList>
    </citation>
    <scope>NUCLEOTIDE SEQUENCE</scope>
</reference>
<dbReference type="Gene3D" id="2.40.70.10">
    <property type="entry name" value="Acid Proteases"/>
    <property type="match status" value="2"/>
</dbReference>
<evidence type="ECO:0000313" key="5">
    <source>
        <dbReference type="EMBL" id="KDO74085.1"/>
    </source>
</evidence>
<evidence type="ECO:0000313" key="6">
    <source>
        <dbReference type="Proteomes" id="UP000027120"/>
    </source>
</evidence>
<dbReference type="Proteomes" id="UP000027120">
    <property type="component" value="Unassembled WGS sequence"/>
</dbReference>
<dbReference type="InterPro" id="IPR021109">
    <property type="entry name" value="Peptidase_aspartic_dom_sf"/>
</dbReference>
<protein>
    <recommendedName>
        <fullName evidence="4">Peptidase A1 domain-containing protein</fullName>
    </recommendedName>
</protein>
<dbReference type="GO" id="GO:0006508">
    <property type="term" value="P:proteolysis"/>
    <property type="evidence" value="ECO:0007669"/>
    <property type="project" value="UniProtKB-KW"/>
</dbReference>
<dbReference type="Pfam" id="PF14543">
    <property type="entry name" value="TAXi_N"/>
    <property type="match status" value="1"/>
</dbReference>
<dbReference type="InterPro" id="IPR032799">
    <property type="entry name" value="TAXi_C"/>
</dbReference>
<dbReference type="SMR" id="A0A067G669"/>
<dbReference type="GO" id="GO:0004190">
    <property type="term" value="F:aspartic-type endopeptidase activity"/>
    <property type="evidence" value="ECO:0000318"/>
    <property type="project" value="GO_Central"/>
</dbReference>
<evidence type="ECO:0000259" key="4">
    <source>
        <dbReference type="PROSITE" id="PS51767"/>
    </source>
</evidence>
<keyword evidence="2" id="KW-0645">Protease</keyword>
<evidence type="ECO:0000256" key="3">
    <source>
        <dbReference type="ARBA" id="ARBA00022801"/>
    </source>
</evidence>
<name>A0A067G669_CITSI</name>
<dbReference type="InterPro" id="IPR032861">
    <property type="entry name" value="TAXi_N"/>
</dbReference>